<evidence type="ECO:0000313" key="5">
    <source>
        <dbReference type="EMBL" id="MCB5162633.1"/>
    </source>
</evidence>
<feature type="domain" description="AAA+ ATPase" evidence="4">
    <location>
        <begin position="248"/>
        <end position="384"/>
    </location>
</feature>
<dbReference type="SMART" id="SM00382">
    <property type="entry name" value="AAA"/>
    <property type="match status" value="2"/>
</dbReference>
<dbReference type="InterPro" id="IPR003959">
    <property type="entry name" value="ATPase_AAA_core"/>
</dbReference>
<dbReference type="Pfam" id="PF00004">
    <property type="entry name" value="AAA"/>
    <property type="match status" value="2"/>
</dbReference>
<protein>
    <submittedName>
        <fullName evidence="5">AAA family ATPase</fullName>
    </submittedName>
</protein>
<name>A0A9X1INR2_9GAMM</name>
<accession>A0A9X1INR2</accession>
<evidence type="ECO:0000256" key="1">
    <source>
        <dbReference type="ARBA" id="ARBA00006914"/>
    </source>
</evidence>
<evidence type="ECO:0000256" key="2">
    <source>
        <dbReference type="ARBA" id="ARBA00022741"/>
    </source>
</evidence>
<organism evidence="5 6">
    <name type="scientific">Marinomonas algarum</name>
    <dbReference type="NCBI Taxonomy" id="2883105"/>
    <lineage>
        <taxon>Bacteria</taxon>
        <taxon>Pseudomonadati</taxon>
        <taxon>Pseudomonadota</taxon>
        <taxon>Gammaproteobacteria</taxon>
        <taxon>Oceanospirillales</taxon>
        <taxon>Oceanospirillaceae</taxon>
        <taxon>Marinomonas</taxon>
    </lineage>
</organism>
<dbReference type="AlphaFoldDB" id="A0A9X1INR2"/>
<keyword evidence="2" id="KW-0547">Nucleotide-binding</keyword>
<dbReference type="InterPro" id="IPR027417">
    <property type="entry name" value="P-loop_NTPase"/>
</dbReference>
<dbReference type="InterPro" id="IPR003593">
    <property type="entry name" value="AAA+_ATPase"/>
</dbReference>
<dbReference type="PANTHER" id="PTHR23073">
    <property type="entry name" value="26S PROTEASOME REGULATORY SUBUNIT"/>
    <property type="match status" value="1"/>
</dbReference>
<keyword evidence="6" id="KW-1185">Reference proteome</keyword>
<evidence type="ECO:0000313" key="6">
    <source>
        <dbReference type="Proteomes" id="UP001139095"/>
    </source>
</evidence>
<gene>
    <name evidence="5" type="ORF">LG368_12085</name>
</gene>
<dbReference type="Proteomes" id="UP001139095">
    <property type="component" value="Unassembled WGS sequence"/>
</dbReference>
<dbReference type="EMBL" id="JAJATW010000019">
    <property type="protein sequence ID" value="MCB5162633.1"/>
    <property type="molecule type" value="Genomic_DNA"/>
</dbReference>
<comment type="similarity">
    <text evidence="1">Belongs to the AAA ATPase family.</text>
</comment>
<dbReference type="InterPro" id="IPR050221">
    <property type="entry name" value="26S_Proteasome_ATPase"/>
</dbReference>
<feature type="domain" description="AAA+ ATPase" evidence="4">
    <location>
        <begin position="494"/>
        <end position="623"/>
    </location>
</feature>
<dbReference type="RefSeq" id="WP_226754979.1">
    <property type="nucleotide sequence ID" value="NZ_JAJATW010000019.1"/>
</dbReference>
<keyword evidence="3" id="KW-0067">ATP-binding</keyword>
<comment type="caution">
    <text evidence="5">The sequence shown here is derived from an EMBL/GenBank/DDBJ whole genome shotgun (WGS) entry which is preliminary data.</text>
</comment>
<dbReference type="CDD" id="cd19481">
    <property type="entry name" value="RecA-like_protease"/>
    <property type="match status" value="1"/>
</dbReference>
<dbReference type="GO" id="GO:0016887">
    <property type="term" value="F:ATP hydrolysis activity"/>
    <property type="evidence" value="ECO:0007669"/>
    <property type="project" value="InterPro"/>
</dbReference>
<evidence type="ECO:0000259" key="4">
    <source>
        <dbReference type="SMART" id="SM00382"/>
    </source>
</evidence>
<dbReference type="SUPFAM" id="SSF52540">
    <property type="entry name" value="P-loop containing nucleoside triphosphate hydrolases"/>
    <property type="match status" value="2"/>
</dbReference>
<dbReference type="GO" id="GO:0005524">
    <property type="term" value="F:ATP binding"/>
    <property type="evidence" value="ECO:0007669"/>
    <property type="project" value="UniProtKB-KW"/>
</dbReference>
<reference evidence="5" key="1">
    <citation type="submission" date="2021-10" db="EMBL/GenBank/DDBJ databases">
        <title>Marinomonas pontica sp. nov., isolated from the Black Sea.</title>
        <authorList>
            <person name="Zhao L.-H."/>
            <person name="Xue J.-H."/>
        </authorList>
    </citation>
    <scope>NUCLEOTIDE SEQUENCE</scope>
    <source>
        <strain evidence="5">E8</strain>
    </source>
</reference>
<sequence length="701" mass="78211">MENHKTLGFIDKCDKNAEPIIKLWMLRILVNLSAANQFVQKHHFKDDSIAEFLGLGHYIEGDIEFNPQVIKRELSAIAAAMELQNEGNLLPSNLQNNLKSLSTQIELDDVEQCLVGFSILTKTELLLVKCVDYLSYTLSTSKAYHALSVILNIPESAIKKALGTNSNLVRSGILKLEEHITTLDEKLELVSSSFADAVLIGETDLAELFKGTVAKSLSTTLGLSDYEHVKQLAILLPFLQQAIKHGLKGINIYIYGPAGTGKTQLAKVLAQELQTDLFEVTTEDDNGHPISGETRLRALSAAHSFLQHRKALILFDEAEDVFNNEAQNGQSGGFSRQSTAQHCKAWLNRSLEENATPTIWLANTRNGLDPAFIRRYAMVFELAVPPELQRKKVLNQYAGKFLSEHVVKQLAKSDSLAPAVVANAAKVTDIIRGHDTSVNTDAVFTSLINQTLEAQNHPTMNVHYHPIKEQAYHTDFLNTSVDITVVIAGLKASRQGRLCFYGPPGTGKTALGKHIAEMLELPFICKKASDLLSCYVGETEKNIARAFKRAREESAILLMDEIDSFLQHRSNAQRSWEQTQVNEMLTQMENFEGIFMASTNLIDTLDVASIRRFDAKIKFDYLNQQQLTDLFRSFCQSFDIELKTNVLNNQINHLLAITPGDFALIGRQNNFNPVTSLADLITRLEEEQILKGEVKNRIGFI</sequence>
<evidence type="ECO:0000256" key="3">
    <source>
        <dbReference type="ARBA" id="ARBA00022840"/>
    </source>
</evidence>
<dbReference type="Gene3D" id="3.40.50.300">
    <property type="entry name" value="P-loop containing nucleotide triphosphate hydrolases"/>
    <property type="match status" value="2"/>
</dbReference>
<proteinExistence type="inferred from homology"/>